<dbReference type="Proteomes" id="UP000843775">
    <property type="component" value="Unassembled WGS sequence"/>
</dbReference>
<proteinExistence type="predicted"/>
<sequence>MTKLVRCGVCEEAFSEYDDIINVDPHGWFHERCVELVPIRYAVCAKSRYYDVEGFLGTCDEDDKNFASYVFEEGEYLEDGEEDESK</sequence>
<reference evidence="1 2" key="1">
    <citation type="journal article" date="2018" name="Genome Biol.">
        <title>SKESA: strategic k-mer extension for scrupulous assemblies.</title>
        <authorList>
            <person name="Souvorov A."/>
            <person name="Agarwala R."/>
            <person name="Lipman D.J."/>
        </authorList>
    </citation>
    <scope>NUCLEOTIDE SEQUENCE [LARGE SCALE GENOMIC DNA]</scope>
    <source>
        <strain evidence="1 2">DMG1500109</strain>
    </source>
</reference>
<dbReference type="EMBL" id="DAAJZA010000004">
    <property type="protein sequence ID" value="HAC1754889.1"/>
    <property type="molecule type" value="Genomic_DNA"/>
</dbReference>
<protein>
    <submittedName>
        <fullName evidence="1">Uncharacterized protein</fullName>
    </submittedName>
</protein>
<dbReference type="RefSeq" id="WP_070784966.1">
    <property type="nucleotide sequence ID" value="NZ_JAEKJC010000002.1"/>
</dbReference>
<organism evidence="1 2">
    <name type="scientific">Listeria monocytogenes</name>
    <dbReference type="NCBI Taxonomy" id="1639"/>
    <lineage>
        <taxon>Bacteria</taxon>
        <taxon>Bacillati</taxon>
        <taxon>Bacillota</taxon>
        <taxon>Bacilli</taxon>
        <taxon>Bacillales</taxon>
        <taxon>Listeriaceae</taxon>
        <taxon>Listeria</taxon>
    </lineage>
</organism>
<evidence type="ECO:0000313" key="2">
    <source>
        <dbReference type="Proteomes" id="UP000843775"/>
    </source>
</evidence>
<name>A0AAN5E2Y7_LISMN</name>
<dbReference type="AlphaFoldDB" id="A0AAN5E2Y7"/>
<accession>A0AAN5E2Y7</accession>
<comment type="caution">
    <text evidence="1">The sequence shown here is derived from an EMBL/GenBank/DDBJ whole genome shotgun (WGS) entry which is preliminary data.</text>
</comment>
<gene>
    <name evidence="1" type="ORF">GI949_07875</name>
</gene>
<evidence type="ECO:0000313" key="1">
    <source>
        <dbReference type="EMBL" id="HAC1754889.1"/>
    </source>
</evidence>